<protein>
    <submittedName>
        <fullName evidence="3">HD domain-containing protein</fullName>
    </submittedName>
</protein>
<name>A0A4R1K8R7_9BACT</name>
<comment type="caution">
    <text evidence="3">The sequence shown here is derived from an EMBL/GenBank/DDBJ whole genome shotgun (WGS) entry which is preliminary data.</text>
</comment>
<dbReference type="RefSeq" id="WP_132873060.1">
    <property type="nucleotide sequence ID" value="NZ_SMGG01000004.1"/>
</dbReference>
<dbReference type="AlphaFoldDB" id="A0A4R1K8R7"/>
<dbReference type="Pfam" id="PF01966">
    <property type="entry name" value="HD"/>
    <property type="match status" value="1"/>
</dbReference>
<reference evidence="3 4" key="1">
    <citation type="submission" date="2019-03" db="EMBL/GenBank/DDBJ databases">
        <title>Genomic Encyclopedia of Type Strains, Phase IV (KMG-IV): sequencing the most valuable type-strain genomes for metagenomic binning, comparative biology and taxonomic classification.</title>
        <authorList>
            <person name="Goeker M."/>
        </authorList>
    </citation>
    <scope>NUCLEOTIDE SEQUENCE [LARGE SCALE GENOMIC DNA]</scope>
    <source>
        <strain evidence="3 4">DSM 24984</strain>
    </source>
</reference>
<dbReference type="Pfam" id="PF13487">
    <property type="entry name" value="HD_5"/>
    <property type="match status" value="1"/>
</dbReference>
<dbReference type="Gene3D" id="1.10.3210.10">
    <property type="entry name" value="Hypothetical protein af1432"/>
    <property type="match status" value="2"/>
</dbReference>
<proteinExistence type="predicted"/>
<feature type="domain" description="HD-GYP" evidence="2">
    <location>
        <begin position="224"/>
        <end position="420"/>
    </location>
</feature>
<dbReference type="PROSITE" id="PS51831">
    <property type="entry name" value="HD"/>
    <property type="match status" value="1"/>
</dbReference>
<dbReference type="InterPro" id="IPR037522">
    <property type="entry name" value="HD_GYP_dom"/>
</dbReference>
<evidence type="ECO:0000259" key="1">
    <source>
        <dbReference type="PROSITE" id="PS51831"/>
    </source>
</evidence>
<dbReference type="PANTHER" id="PTHR43155">
    <property type="entry name" value="CYCLIC DI-GMP PHOSPHODIESTERASE PA4108-RELATED"/>
    <property type="match status" value="1"/>
</dbReference>
<accession>A0A4R1K8R7</accession>
<feature type="domain" description="HD-GYP" evidence="2">
    <location>
        <begin position="13"/>
        <end position="206"/>
    </location>
</feature>
<dbReference type="Proteomes" id="UP000294614">
    <property type="component" value="Unassembled WGS sequence"/>
</dbReference>
<sequence length="450" mass="51052">MDLKLDADSFDLYVTSSFDVAYALSRALDLVNPLINNHHQRVAFIAGSIAAEAGMSRSEIEDIILASLIHDIGVVMESEFLELADVSDKKGDSEYCHAIVGSHLLSSLDLFPNLPALVKYHHSPYGGEINHLAETCDEVIPEGAMIIHLSDRIDVLLHRGEPALDQRIRISENVNRFKGTKFSPEHLAAFNRLAERESFWFDIEEQEKYKLLKHTFRFSHINMDIDKILETAKLLSRIIDFRCVFTANHSAGVAAAAKLITEKLGFPEKDCKSMMIAGYLHDIGKLGIPSAILYKQGALDEDEKLILRKHPYYTFSILNTFQIFDKIKNWAAFHHEYLDGSGYPFHLNEERLDLGCRIMAIADIVTALTEERPYRESMPKEQVAGIVREMVESGKLDSHVASAVLDNFEEINDVRQASQAEEMKTFERFKDTIMRNSICKKNMRFITALQ</sequence>
<dbReference type="CDD" id="cd00077">
    <property type="entry name" value="HDc"/>
    <property type="match status" value="2"/>
</dbReference>
<feature type="domain" description="HD" evidence="1">
    <location>
        <begin position="35"/>
        <end position="156"/>
    </location>
</feature>
<dbReference type="EMBL" id="SMGG01000004">
    <property type="protein sequence ID" value="TCK60387.1"/>
    <property type="molecule type" value="Genomic_DNA"/>
</dbReference>
<dbReference type="InterPro" id="IPR006674">
    <property type="entry name" value="HD_domain"/>
</dbReference>
<dbReference type="SMART" id="SM00471">
    <property type="entry name" value="HDc"/>
    <property type="match status" value="2"/>
</dbReference>
<dbReference type="SUPFAM" id="SSF109604">
    <property type="entry name" value="HD-domain/PDEase-like"/>
    <property type="match status" value="2"/>
</dbReference>
<evidence type="ECO:0000259" key="2">
    <source>
        <dbReference type="PROSITE" id="PS51832"/>
    </source>
</evidence>
<evidence type="ECO:0000313" key="4">
    <source>
        <dbReference type="Proteomes" id="UP000294614"/>
    </source>
</evidence>
<dbReference type="PANTHER" id="PTHR43155:SF1">
    <property type="entry name" value="3'3'-CGAMP-SPECIFIC PHOSPHODIESTERASE 1"/>
    <property type="match status" value="1"/>
</dbReference>
<dbReference type="InterPro" id="IPR003607">
    <property type="entry name" value="HD/PDEase_dom"/>
</dbReference>
<keyword evidence="4" id="KW-1185">Reference proteome</keyword>
<organism evidence="3 4">
    <name type="scientific">Seleniivibrio woodruffii</name>
    <dbReference type="NCBI Taxonomy" id="1078050"/>
    <lineage>
        <taxon>Bacteria</taxon>
        <taxon>Pseudomonadati</taxon>
        <taxon>Deferribacterota</taxon>
        <taxon>Deferribacteres</taxon>
        <taxon>Deferribacterales</taxon>
        <taxon>Geovibrionaceae</taxon>
        <taxon>Seleniivibrio</taxon>
    </lineage>
</organism>
<dbReference type="OrthoDB" id="9804747at2"/>
<gene>
    <name evidence="3" type="ORF">C8D98_1259</name>
</gene>
<dbReference type="PROSITE" id="PS51832">
    <property type="entry name" value="HD_GYP"/>
    <property type="match status" value="2"/>
</dbReference>
<evidence type="ECO:0000313" key="3">
    <source>
        <dbReference type="EMBL" id="TCK60387.1"/>
    </source>
</evidence>